<dbReference type="PANTHER" id="PTHR30249">
    <property type="entry name" value="PUTATIVE SEROTONIN TRANSPORTER"/>
    <property type="match status" value="1"/>
</dbReference>
<proteinExistence type="predicted"/>
<dbReference type="RefSeq" id="WP_284204343.1">
    <property type="nucleotide sequence ID" value="NZ_BSPQ01000010.1"/>
</dbReference>
<sequence length="227" mass="24409">MFFYIALPLTLIIFFLSKRLYDFKPWAFLHPFLVSVVVLIALHLLLNLDFSQYQSGTLVLTKLLEPAVVALAIPLFMALHLIRQKLGIILLSCLLAVCISFTIAFFILPIIGADLQTSASLSVQSITTAIAVEVSHSLGGIVSLTAAMVVFAGLLGSTVGKVFLHKVGVKDKHAVGIAIGCASHALGTAKLLEAEEHQEEAAFSSLALIVCAIFSALLIPLFYSLLF</sequence>
<comment type="caution">
    <text evidence="6">The sequence shown here is derived from an EMBL/GenBank/DDBJ whole genome shotgun (WGS) entry which is preliminary data.</text>
</comment>
<evidence type="ECO:0000256" key="5">
    <source>
        <dbReference type="SAM" id="Phobius"/>
    </source>
</evidence>
<dbReference type="InterPro" id="IPR007300">
    <property type="entry name" value="CidB/LrgB"/>
</dbReference>
<evidence type="ECO:0000256" key="2">
    <source>
        <dbReference type="ARBA" id="ARBA00022692"/>
    </source>
</evidence>
<keyword evidence="3 5" id="KW-1133">Transmembrane helix</keyword>
<feature type="transmembrane region" description="Helical" evidence="5">
    <location>
        <begin position="141"/>
        <end position="164"/>
    </location>
</feature>
<dbReference type="Pfam" id="PF04172">
    <property type="entry name" value="LrgB"/>
    <property type="match status" value="1"/>
</dbReference>
<keyword evidence="2 5" id="KW-0812">Transmembrane</keyword>
<feature type="transmembrane region" description="Helical" evidence="5">
    <location>
        <begin position="26"/>
        <end position="46"/>
    </location>
</feature>
<evidence type="ECO:0000313" key="7">
    <source>
        <dbReference type="Proteomes" id="UP001157353"/>
    </source>
</evidence>
<evidence type="ECO:0000313" key="6">
    <source>
        <dbReference type="EMBL" id="GLS91222.1"/>
    </source>
</evidence>
<name>A0ABQ6E1A2_9GAMM</name>
<feature type="transmembrane region" description="Helical" evidence="5">
    <location>
        <begin position="66"/>
        <end position="82"/>
    </location>
</feature>
<gene>
    <name evidence="6" type="ORF">GCM10007916_22910</name>
</gene>
<reference evidence="7" key="1">
    <citation type="journal article" date="2019" name="Int. J. Syst. Evol. Microbiol.">
        <title>The Global Catalogue of Microorganisms (GCM) 10K type strain sequencing project: providing services to taxonomists for standard genome sequencing and annotation.</title>
        <authorList>
            <consortium name="The Broad Institute Genomics Platform"/>
            <consortium name="The Broad Institute Genome Sequencing Center for Infectious Disease"/>
            <person name="Wu L."/>
            <person name="Ma J."/>
        </authorList>
    </citation>
    <scope>NUCLEOTIDE SEQUENCE [LARGE SCALE GENOMIC DNA]</scope>
    <source>
        <strain evidence="7">NBRC 103166</strain>
    </source>
</reference>
<accession>A0ABQ6E1A2</accession>
<keyword evidence="7" id="KW-1185">Reference proteome</keyword>
<feature type="transmembrane region" description="Helical" evidence="5">
    <location>
        <begin position="89"/>
        <end position="111"/>
    </location>
</feature>
<dbReference type="Proteomes" id="UP001157353">
    <property type="component" value="Unassembled WGS sequence"/>
</dbReference>
<keyword evidence="4 5" id="KW-0472">Membrane</keyword>
<evidence type="ECO:0000256" key="3">
    <source>
        <dbReference type="ARBA" id="ARBA00022989"/>
    </source>
</evidence>
<comment type="subcellular location">
    <subcellularLocation>
        <location evidence="1">Membrane</location>
        <topology evidence="1">Multi-pass membrane protein</topology>
    </subcellularLocation>
</comment>
<organism evidence="6 7">
    <name type="scientific">Psychromonas marina</name>
    <dbReference type="NCBI Taxonomy" id="88364"/>
    <lineage>
        <taxon>Bacteria</taxon>
        <taxon>Pseudomonadati</taxon>
        <taxon>Pseudomonadota</taxon>
        <taxon>Gammaproteobacteria</taxon>
        <taxon>Alteromonadales</taxon>
        <taxon>Psychromonadaceae</taxon>
        <taxon>Psychromonas</taxon>
    </lineage>
</organism>
<feature type="transmembrane region" description="Helical" evidence="5">
    <location>
        <begin position="206"/>
        <end position="226"/>
    </location>
</feature>
<dbReference type="EMBL" id="BSPQ01000010">
    <property type="protein sequence ID" value="GLS91222.1"/>
    <property type="molecule type" value="Genomic_DNA"/>
</dbReference>
<evidence type="ECO:0000256" key="4">
    <source>
        <dbReference type="ARBA" id="ARBA00023136"/>
    </source>
</evidence>
<dbReference type="PANTHER" id="PTHR30249:SF0">
    <property type="entry name" value="PLASTIDAL GLYCOLATE_GLYCERATE TRANSLOCATOR 1, CHLOROPLASTIC"/>
    <property type="match status" value="1"/>
</dbReference>
<protein>
    <submittedName>
        <fullName evidence="6">Membrane protein</fullName>
    </submittedName>
</protein>
<evidence type="ECO:0000256" key="1">
    <source>
        <dbReference type="ARBA" id="ARBA00004141"/>
    </source>
</evidence>